<reference evidence="1 2" key="1">
    <citation type="submission" date="2014-04" db="EMBL/GenBank/DDBJ databases">
        <authorList>
            <consortium name="International Citrus Genome Consortium"/>
            <person name="Gmitter F."/>
            <person name="Chen C."/>
            <person name="Farmerie W."/>
            <person name="Harkins T."/>
            <person name="Desany B."/>
            <person name="Mohiuddin M."/>
            <person name="Kodira C."/>
            <person name="Borodovsky M."/>
            <person name="Lomsadze A."/>
            <person name="Burns P."/>
            <person name="Jenkins J."/>
            <person name="Prochnik S."/>
            <person name="Shu S."/>
            <person name="Chapman J."/>
            <person name="Pitluck S."/>
            <person name="Schmutz J."/>
            <person name="Rokhsar D."/>
        </authorList>
    </citation>
    <scope>NUCLEOTIDE SEQUENCE</scope>
</reference>
<accession>A0A067DB43</accession>
<organism evidence="1 2">
    <name type="scientific">Citrus sinensis</name>
    <name type="common">Sweet orange</name>
    <name type="synonym">Citrus aurantium var. sinensis</name>
    <dbReference type="NCBI Taxonomy" id="2711"/>
    <lineage>
        <taxon>Eukaryota</taxon>
        <taxon>Viridiplantae</taxon>
        <taxon>Streptophyta</taxon>
        <taxon>Embryophyta</taxon>
        <taxon>Tracheophyta</taxon>
        <taxon>Spermatophyta</taxon>
        <taxon>Magnoliopsida</taxon>
        <taxon>eudicotyledons</taxon>
        <taxon>Gunneridae</taxon>
        <taxon>Pentapetalae</taxon>
        <taxon>rosids</taxon>
        <taxon>malvids</taxon>
        <taxon>Sapindales</taxon>
        <taxon>Rutaceae</taxon>
        <taxon>Aurantioideae</taxon>
        <taxon>Citrus</taxon>
    </lineage>
</organism>
<dbReference type="AlphaFoldDB" id="A0A067DB43"/>
<name>A0A067DB43_CITSI</name>
<keyword evidence="2" id="KW-1185">Reference proteome</keyword>
<proteinExistence type="predicted"/>
<evidence type="ECO:0000313" key="1">
    <source>
        <dbReference type="EMBL" id="KDO35861.1"/>
    </source>
</evidence>
<sequence>MTNPKSRRGGLFQIATERRKMPANGSDPVQIMKLIQPGLEEMQYRKTHTNGASVDSLSLLFRLGMPIYKRLSPGYHFEEGEKQISAYPQSSSGLDGLAILKEKSSFPNSLNETIERKGIVSPWGGYILCLRHEDRELERSISVVNPLFETTSKVRSTGAHSRLAE</sequence>
<evidence type="ECO:0000313" key="2">
    <source>
        <dbReference type="Proteomes" id="UP000027120"/>
    </source>
</evidence>
<gene>
    <name evidence="1" type="ORF">CISIN_1g031120mg</name>
</gene>
<dbReference type="EMBL" id="KK797049">
    <property type="protein sequence ID" value="KDO35861.1"/>
    <property type="molecule type" value="Genomic_DNA"/>
</dbReference>
<dbReference type="Proteomes" id="UP000027120">
    <property type="component" value="Unassembled WGS sequence"/>
</dbReference>
<protein>
    <submittedName>
        <fullName evidence="1">Uncharacterized protein</fullName>
    </submittedName>
</protein>